<name>A0ABS1JGZ4_9BURK</name>
<dbReference type="InterPro" id="IPR035965">
    <property type="entry name" value="PAS-like_dom_sf"/>
</dbReference>
<dbReference type="Gene3D" id="3.30.450.20">
    <property type="entry name" value="PAS domain"/>
    <property type="match status" value="2"/>
</dbReference>
<dbReference type="Pfam" id="PF02518">
    <property type="entry name" value="HATPase_c"/>
    <property type="match status" value="1"/>
</dbReference>
<dbReference type="InterPro" id="IPR011712">
    <property type="entry name" value="Sig_transdc_His_kin_sub3_dim/P"/>
</dbReference>
<reference evidence="13 14" key="1">
    <citation type="journal article" date="2017" name="Int. J. Syst. Evol. Microbiol.">
        <title>Ramlibacter alkalitolerans sp. nov., alkali-tolerant bacterium isolated from soil of ginseng.</title>
        <authorList>
            <person name="Lee D.H."/>
            <person name="Cha C.J."/>
        </authorList>
    </citation>
    <scope>NUCLEOTIDE SEQUENCE [LARGE SCALE GENOMIC DNA]</scope>
    <source>
        <strain evidence="13 14">KACC 19305</strain>
    </source>
</reference>
<evidence type="ECO:0000259" key="12">
    <source>
        <dbReference type="PROSITE" id="PS50113"/>
    </source>
</evidence>
<dbReference type="EMBL" id="JAEQND010000001">
    <property type="protein sequence ID" value="MBL0423498.1"/>
    <property type="molecule type" value="Genomic_DNA"/>
</dbReference>
<dbReference type="InterPro" id="IPR050482">
    <property type="entry name" value="Sensor_HK_TwoCompSys"/>
</dbReference>
<dbReference type="InterPro" id="IPR001610">
    <property type="entry name" value="PAC"/>
</dbReference>
<dbReference type="PANTHER" id="PTHR24421:SF10">
    <property type="entry name" value="NITRATE_NITRITE SENSOR PROTEIN NARQ"/>
    <property type="match status" value="1"/>
</dbReference>
<evidence type="ECO:0000256" key="9">
    <source>
        <dbReference type="SAM" id="Coils"/>
    </source>
</evidence>
<dbReference type="CDD" id="cd00130">
    <property type="entry name" value="PAS"/>
    <property type="match status" value="1"/>
</dbReference>
<evidence type="ECO:0000256" key="8">
    <source>
        <dbReference type="ARBA" id="ARBA00023012"/>
    </source>
</evidence>
<evidence type="ECO:0000259" key="10">
    <source>
        <dbReference type="PROSITE" id="PS50109"/>
    </source>
</evidence>
<organism evidence="13 14">
    <name type="scientific">Ramlibacter alkalitolerans</name>
    <dbReference type="NCBI Taxonomy" id="2039631"/>
    <lineage>
        <taxon>Bacteria</taxon>
        <taxon>Pseudomonadati</taxon>
        <taxon>Pseudomonadota</taxon>
        <taxon>Betaproteobacteria</taxon>
        <taxon>Burkholderiales</taxon>
        <taxon>Comamonadaceae</taxon>
        <taxon>Ramlibacter</taxon>
    </lineage>
</organism>
<evidence type="ECO:0000313" key="14">
    <source>
        <dbReference type="Proteomes" id="UP000622707"/>
    </source>
</evidence>
<keyword evidence="8" id="KW-0902">Two-component regulatory system</keyword>
<comment type="catalytic activity">
    <reaction evidence="1">
        <text>ATP + protein L-histidine = ADP + protein N-phospho-L-histidine.</text>
        <dbReference type="EC" id="2.7.13.3"/>
    </reaction>
</comment>
<dbReference type="SMART" id="SM00091">
    <property type="entry name" value="PAS"/>
    <property type="match status" value="1"/>
</dbReference>
<keyword evidence="3" id="KW-0597">Phosphoprotein</keyword>
<dbReference type="Gene3D" id="1.20.5.1930">
    <property type="match status" value="1"/>
</dbReference>
<dbReference type="InterPro" id="IPR013656">
    <property type="entry name" value="PAS_4"/>
</dbReference>
<keyword evidence="6" id="KW-0418">Kinase</keyword>
<keyword evidence="9" id="KW-0175">Coiled coil</keyword>
<comment type="caution">
    <text evidence="13">The sequence shown here is derived from an EMBL/GenBank/DDBJ whole genome shotgun (WGS) entry which is preliminary data.</text>
</comment>
<dbReference type="RefSeq" id="WP_201686752.1">
    <property type="nucleotide sequence ID" value="NZ_JAEQND010000001.1"/>
</dbReference>
<dbReference type="SUPFAM" id="SSF55785">
    <property type="entry name" value="PYP-like sensor domain (PAS domain)"/>
    <property type="match status" value="2"/>
</dbReference>
<dbReference type="SMART" id="SM00387">
    <property type="entry name" value="HATPase_c"/>
    <property type="match status" value="1"/>
</dbReference>
<dbReference type="InterPro" id="IPR000014">
    <property type="entry name" value="PAS"/>
</dbReference>
<feature type="coiled-coil region" evidence="9">
    <location>
        <begin position="249"/>
        <end position="308"/>
    </location>
</feature>
<dbReference type="PROSITE" id="PS50109">
    <property type="entry name" value="HIS_KIN"/>
    <property type="match status" value="1"/>
</dbReference>
<evidence type="ECO:0000256" key="2">
    <source>
        <dbReference type="ARBA" id="ARBA00012438"/>
    </source>
</evidence>
<evidence type="ECO:0000256" key="7">
    <source>
        <dbReference type="ARBA" id="ARBA00022840"/>
    </source>
</evidence>
<dbReference type="Proteomes" id="UP000622707">
    <property type="component" value="Unassembled WGS sequence"/>
</dbReference>
<proteinExistence type="predicted"/>
<dbReference type="InterPro" id="IPR005467">
    <property type="entry name" value="His_kinase_dom"/>
</dbReference>
<evidence type="ECO:0000259" key="11">
    <source>
        <dbReference type="PROSITE" id="PS50112"/>
    </source>
</evidence>
<evidence type="ECO:0000256" key="5">
    <source>
        <dbReference type="ARBA" id="ARBA00022741"/>
    </source>
</evidence>
<gene>
    <name evidence="13" type="ORF">JI746_00120</name>
</gene>
<dbReference type="CDD" id="cd16917">
    <property type="entry name" value="HATPase_UhpB-NarQ-NarX-like"/>
    <property type="match status" value="1"/>
</dbReference>
<evidence type="ECO:0000256" key="6">
    <source>
        <dbReference type="ARBA" id="ARBA00022777"/>
    </source>
</evidence>
<evidence type="ECO:0000256" key="4">
    <source>
        <dbReference type="ARBA" id="ARBA00022679"/>
    </source>
</evidence>
<keyword evidence="5" id="KW-0547">Nucleotide-binding</keyword>
<accession>A0ABS1JGZ4</accession>
<feature type="domain" description="PAC" evidence="12">
    <location>
        <begin position="199"/>
        <end position="251"/>
    </location>
</feature>
<keyword evidence="4" id="KW-0808">Transferase</keyword>
<feature type="domain" description="Histidine kinase" evidence="10">
    <location>
        <begin position="415"/>
        <end position="506"/>
    </location>
</feature>
<evidence type="ECO:0000256" key="3">
    <source>
        <dbReference type="ARBA" id="ARBA00022553"/>
    </source>
</evidence>
<dbReference type="NCBIfam" id="TIGR00229">
    <property type="entry name" value="sensory_box"/>
    <property type="match status" value="1"/>
</dbReference>
<dbReference type="Gene3D" id="3.30.565.10">
    <property type="entry name" value="Histidine kinase-like ATPase, C-terminal domain"/>
    <property type="match status" value="1"/>
</dbReference>
<feature type="domain" description="PAS" evidence="11">
    <location>
        <begin position="123"/>
        <end position="197"/>
    </location>
</feature>
<evidence type="ECO:0000256" key="1">
    <source>
        <dbReference type="ARBA" id="ARBA00000085"/>
    </source>
</evidence>
<dbReference type="SUPFAM" id="SSF55874">
    <property type="entry name" value="ATPase domain of HSP90 chaperone/DNA topoisomerase II/histidine kinase"/>
    <property type="match status" value="1"/>
</dbReference>
<dbReference type="InterPro" id="IPR036890">
    <property type="entry name" value="HATPase_C_sf"/>
</dbReference>
<dbReference type="InterPro" id="IPR003594">
    <property type="entry name" value="HATPase_dom"/>
</dbReference>
<dbReference type="PANTHER" id="PTHR24421">
    <property type="entry name" value="NITRATE/NITRITE SENSOR PROTEIN NARX-RELATED"/>
    <property type="match status" value="1"/>
</dbReference>
<dbReference type="InterPro" id="IPR000700">
    <property type="entry name" value="PAS-assoc_C"/>
</dbReference>
<evidence type="ECO:0000313" key="13">
    <source>
        <dbReference type="EMBL" id="MBL0423498.1"/>
    </source>
</evidence>
<dbReference type="Pfam" id="PF07730">
    <property type="entry name" value="HisKA_3"/>
    <property type="match status" value="1"/>
</dbReference>
<dbReference type="PROSITE" id="PS50113">
    <property type="entry name" value="PAC"/>
    <property type="match status" value="1"/>
</dbReference>
<dbReference type="PROSITE" id="PS50112">
    <property type="entry name" value="PAS"/>
    <property type="match status" value="1"/>
</dbReference>
<sequence>MRDEESRFESRYRLLRDAMSEGFCVVEVLFDADGKPQDGILREVNRAYELQTGRVQAVGRRISELAPDLQDAWIQAFGGVARTGQPARFEQRAATAGKWYEVHAFRWGESQQGLVGVLFNDITQRKLDELMAQSVLDYAIVLLDPAGHVRSWNAGAQRIKGYTPEEIVGRSSSVFYLPEDAAAGRPARVLALAAESGRYEEEGWRVRRDGSRFWASVSVAPLHDSDGRLQGFVKVTRDLSERKSADDGLRAEVHERMRAQEQLHALNERLEAEVAARTADLTRANTDLLETRERLRELSARLIRAHEQERGRIARDFHDGTGQFLALLRMRLADLSRDVGEARVQPSTELVKQVIDHTRRLGLILRPIALDDLGLEAALESMVEQQAALTGWSATYDGALGERRFADEVETACFRIAQEALTNAARYADASEVRVSLAIGGEELVLQVADNGRGFDVEHYQTPEERATHFGLVSMEERAGLVGARLSIDSAPGRGTRVTAHFPLEARPG</sequence>
<keyword evidence="14" id="KW-1185">Reference proteome</keyword>
<keyword evidence="7" id="KW-0067">ATP-binding</keyword>
<dbReference type="Pfam" id="PF08448">
    <property type="entry name" value="PAS_4"/>
    <property type="match status" value="2"/>
</dbReference>
<protein>
    <recommendedName>
        <fullName evidence="2">histidine kinase</fullName>
        <ecNumber evidence="2">2.7.13.3</ecNumber>
    </recommendedName>
</protein>
<dbReference type="EC" id="2.7.13.3" evidence="2"/>
<dbReference type="SMART" id="SM00086">
    <property type="entry name" value="PAC"/>
    <property type="match status" value="1"/>
</dbReference>